<evidence type="ECO:0000313" key="4">
    <source>
        <dbReference type="Proteomes" id="UP000032254"/>
    </source>
</evidence>
<dbReference type="PATRIC" id="fig|47853.6.peg.875"/>
<comment type="caution">
    <text evidence="3">The sequence shown here is derived from an EMBL/GenBank/DDBJ whole genome shotgun (WGS) entry which is preliminary data.</text>
</comment>
<dbReference type="Pfam" id="PF09704">
    <property type="entry name" value="Cas_Cas5d"/>
    <property type="match status" value="1"/>
</dbReference>
<dbReference type="InterPro" id="IPR013422">
    <property type="entry name" value="CRISPR-assoc_prot_Cas5_N"/>
</dbReference>
<protein>
    <submittedName>
        <fullName evidence="3">CRISPR-associated protein Cas5</fullName>
    </submittedName>
</protein>
<sequence length="240" mass="25930">MSVLLLRLAGPLQAWGSTSRFTQRHTEIAPTKSGVIGLLAAARGQRRTDPLTELLGLDFGVRIDQPGQILRDFQVARTLDGRDSMPLTNRYYLSDAVFLAAIGGDSELLDGLHEAVRRPQFPLYLGRRSCPPVAPVTLGVRPGTVAEVLGDVPWQASKRLRERGPSTVGLEALLDAPPGAEATETFQDEPISFDPAHRQYGWRAVVRTRVLAPNPDGRPPVAAGVPGGPALADHDPLTWL</sequence>
<dbReference type="Gene3D" id="3.30.70.2660">
    <property type="match status" value="1"/>
</dbReference>
<dbReference type="OrthoDB" id="3189549at2"/>
<feature type="compositionally biased region" description="Low complexity" evidence="2">
    <location>
        <begin position="219"/>
        <end position="231"/>
    </location>
</feature>
<keyword evidence="4" id="KW-1185">Reference proteome</keyword>
<evidence type="ECO:0000256" key="2">
    <source>
        <dbReference type="SAM" id="MobiDB-lite"/>
    </source>
</evidence>
<dbReference type="AlphaFoldDB" id="A0A0D0V1A0"/>
<gene>
    <name evidence="3" type="ORF">TK50_04100</name>
</gene>
<accession>A0A0D0V1A0</accession>
<dbReference type="GO" id="GO:0003723">
    <property type="term" value="F:RNA binding"/>
    <property type="evidence" value="ECO:0007669"/>
    <property type="project" value="InterPro"/>
</dbReference>
<evidence type="ECO:0000313" key="3">
    <source>
        <dbReference type="EMBL" id="KIR64792.1"/>
    </source>
</evidence>
<dbReference type="NCBIfam" id="TIGR01868">
    <property type="entry name" value="casD_Cas5e"/>
    <property type="match status" value="1"/>
</dbReference>
<dbReference type="GeneID" id="301303349"/>
<keyword evidence="1" id="KW-0051">Antiviral defense</keyword>
<dbReference type="NCBIfam" id="TIGR02593">
    <property type="entry name" value="CRISPR_cas5"/>
    <property type="match status" value="1"/>
</dbReference>
<organism evidence="3 4">
    <name type="scientific">Micromonospora haikouensis</name>
    <dbReference type="NCBI Taxonomy" id="686309"/>
    <lineage>
        <taxon>Bacteria</taxon>
        <taxon>Bacillati</taxon>
        <taxon>Actinomycetota</taxon>
        <taxon>Actinomycetes</taxon>
        <taxon>Micromonosporales</taxon>
        <taxon>Micromonosporaceae</taxon>
        <taxon>Micromonospora</taxon>
    </lineage>
</organism>
<dbReference type="CDD" id="cd09645">
    <property type="entry name" value="Cas5_I-E"/>
    <property type="match status" value="1"/>
</dbReference>
<dbReference type="InterPro" id="IPR021124">
    <property type="entry name" value="CRISPR-assoc_prot_Cas5"/>
</dbReference>
<feature type="region of interest" description="Disordered" evidence="2">
    <location>
        <begin position="213"/>
        <end position="240"/>
    </location>
</feature>
<dbReference type="GO" id="GO:0043571">
    <property type="term" value="P:maintenance of CRISPR repeat elements"/>
    <property type="evidence" value="ECO:0007669"/>
    <property type="project" value="InterPro"/>
</dbReference>
<dbReference type="Proteomes" id="UP000032254">
    <property type="component" value="Unassembled WGS sequence"/>
</dbReference>
<reference evidence="3 4" key="1">
    <citation type="submission" date="2015-01" db="EMBL/GenBank/DDBJ databases">
        <title>Sequencing and annotation of Micromonospora carbonacea strain JXNU-1 genome.</title>
        <authorList>
            <person name="Long Z."/>
            <person name="Huang Y."/>
            <person name="Jiang Y."/>
        </authorList>
    </citation>
    <scope>NUCLEOTIDE SEQUENCE [LARGE SCALE GENOMIC DNA]</scope>
    <source>
        <strain evidence="3 4">JXNU-1</strain>
    </source>
</reference>
<dbReference type="RefSeq" id="WP_043961538.1">
    <property type="nucleotide sequence ID" value="NZ_JBEZEN010000001.1"/>
</dbReference>
<dbReference type="GO" id="GO:0051607">
    <property type="term" value="P:defense response to virus"/>
    <property type="evidence" value="ECO:0007669"/>
    <property type="project" value="UniProtKB-KW"/>
</dbReference>
<proteinExistence type="predicted"/>
<name>A0A0D0V1A0_9ACTN</name>
<dbReference type="InterPro" id="IPR010147">
    <property type="entry name" value="CRISPR-assoc_prot_CasD"/>
</dbReference>
<dbReference type="EMBL" id="JXSX01000001">
    <property type="protein sequence ID" value="KIR64792.1"/>
    <property type="molecule type" value="Genomic_DNA"/>
</dbReference>
<evidence type="ECO:0000256" key="1">
    <source>
        <dbReference type="ARBA" id="ARBA00023118"/>
    </source>
</evidence>